<protein>
    <submittedName>
        <fullName evidence="1">Uncharacterized protein</fullName>
    </submittedName>
</protein>
<gene>
    <name evidence="1" type="ORF">HAX54_016622</name>
</gene>
<name>A0ABS8Y327_DATST</name>
<organism evidence="1 2">
    <name type="scientific">Datura stramonium</name>
    <name type="common">Jimsonweed</name>
    <name type="synonym">Common thornapple</name>
    <dbReference type="NCBI Taxonomy" id="4076"/>
    <lineage>
        <taxon>Eukaryota</taxon>
        <taxon>Viridiplantae</taxon>
        <taxon>Streptophyta</taxon>
        <taxon>Embryophyta</taxon>
        <taxon>Tracheophyta</taxon>
        <taxon>Spermatophyta</taxon>
        <taxon>Magnoliopsida</taxon>
        <taxon>eudicotyledons</taxon>
        <taxon>Gunneridae</taxon>
        <taxon>Pentapetalae</taxon>
        <taxon>asterids</taxon>
        <taxon>lamiids</taxon>
        <taxon>Solanales</taxon>
        <taxon>Solanaceae</taxon>
        <taxon>Solanoideae</taxon>
        <taxon>Datureae</taxon>
        <taxon>Datura</taxon>
    </lineage>
</organism>
<feature type="non-terminal residue" evidence="1">
    <location>
        <position position="1"/>
    </location>
</feature>
<keyword evidence="2" id="KW-1185">Reference proteome</keyword>
<evidence type="ECO:0000313" key="2">
    <source>
        <dbReference type="Proteomes" id="UP000823775"/>
    </source>
</evidence>
<dbReference type="EMBL" id="JACEIK010020793">
    <property type="protein sequence ID" value="MCE5166265.1"/>
    <property type="molecule type" value="Genomic_DNA"/>
</dbReference>
<reference evidence="1 2" key="1">
    <citation type="journal article" date="2021" name="BMC Genomics">
        <title>Datura genome reveals duplications of psychoactive alkaloid biosynthetic genes and high mutation rate following tissue culture.</title>
        <authorList>
            <person name="Rajewski A."/>
            <person name="Carter-House D."/>
            <person name="Stajich J."/>
            <person name="Litt A."/>
        </authorList>
    </citation>
    <scope>NUCLEOTIDE SEQUENCE [LARGE SCALE GENOMIC DNA]</scope>
    <source>
        <strain evidence="1">AR-01</strain>
    </source>
</reference>
<comment type="caution">
    <text evidence="1">The sequence shown here is derived from an EMBL/GenBank/DDBJ whole genome shotgun (WGS) entry which is preliminary data.</text>
</comment>
<accession>A0ABS8Y327</accession>
<sequence length="131" mass="15704">VWRVVACIQHLANLAEVDFLMEHLINLYSPKLFRGGVVYLIPLGRMCLINETEEDFDQRWYERFVIIPTKQLHRPTLVPFPESWRFNPYRVMPISVPNIDDWVSVILRVSSKEYRTRKFIFPSQSSRRKDH</sequence>
<dbReference type="Proteomes" id="UP000823775">
    <property type="component" value="Unassembled WGS sequence"/>
</dbReference>
<feature type="non-terminal residue" evidence="1">
    <location>
        <position position="131"/>
    </location>
</feature>
<proteinExistence type="predicted"/>
<evidence type="ECO:0000313" key="1">
    <source>
        <dbReference type="EMBL" id="MCE5166265.1"/>
    </source>
</evidence>